<name>A0A3P7J3W4_STRVU</name>
<reference evidence="1 2" key="1">
    <citation type="submission" date="2018-11" db="EMBL/GenBank/DDBJ databases">
        <authorList>
            <consortium name="Pathogen Informatics"/>
        </authorList>
    </citation>
    <scope>NUCLEOTIDE SEQUENCE [LARGE SCALE GENOMIC DNA]</scope>
</reference>
<dbReference type="EMBL" id="UYYB01094959">
    <property type="protein sequence ID" value="VDM75133.1"/>
    <property type="molecule type" value="Genomic_DNA"/>
</dbReference>
<sequence length="188" mass="21972">MKCVGMFVAAGLYWIFVNDESSYYDWRYAYWLQGIFLIVVRISFLHDPSKFCSNANFMFYIIATDQPATFTLITRATREAAIETKKRIDNGKKDTAGFLAHLIIISSHDAFMKMFFAQIIRDTAKSLLMVSEFYRNRLVMQRCSIRTTNPRLNNTELFFHSINNGVGQVFRSTFQAVTRMDYRKPLVY</sequence>
<dbReference type="Proteomes" id="UP000270094">
    <property type="component" value="Unassembled WGS sequence"/>
</dbReference>
<evidence type="ECO:0000313" key="2">
    <source>
        <dbReference type="Proteomes" id="UP000270094"/>
    </source>
</evidence>
<dbReference type="OrthoDB" id="5837167at2759"/>
<organism evidence="1 2">
    <name type="scientific">Strongylus vulgaris</name>
    <name type="common">Blood worm</name>
    <dbReference type="NCBI Taxonomy" id="40348"/>
    <lineage>
        <taxon>Eukaryota</taxon>
        <taxon>Metazoa</taxon>
        <taxon>Ecdysozoa</taxon>
        <taxon>Nematoda</taxon>
        <taxon>Chromadorea</taxon>
        <taxon>Rhabditida</taxon>
        <taxon>Rhabditina</taxon>
        <taxon>Rhabditomorpha</taxon>
        <taxon>Strongyloidea</taxon>
        <taxon>Strongylidae</taxon>
        <taxon>Strongylus</taxon>
    </lineage>
</organism>
<evidence type="ECO:0000313" key="1">
    <source>
        <dbReference type="EMBL" id="VDM75133.1"/>
    </source>
</evidence>
<gene>
    <name evidence="1" type="ORF">SVUK_LOCUS10131</name>
</gene>
<keyword evidence="2" id="KW-1185">Reference proteome</keyword>
<accession>A0A3P7J3W4</accession>
<dbReference type="AlphaFoldDB" id="A0A3P7J3W4"/>
<proteinExistence type="predicted"/>
<protein>
    <submittedName>
        <fullName evidence="1">Uncharacterized protein</fullName>
    </submittedName>
</protein>